<evidence type="ECO:0000313" key="4">
    <source>
        <dbReference type="Proteomes" id="UP000029488"/>
    </source>
</evidence>
<dbReference type="AlphaFoldDB" id="A0A089QI58"/>
<proteinExistence type="predicted"/>
<feature type="domain" description="NAD(P)-binding" evidence="1">
    <location>
        <begin position="8"/>
        <end position="149"/>
    </location>
</feature>
<organism evidence="2 4">
    <name type="scientific">Ligilactobacillus salivarius</name>
    <dbReference type="NCBI Taxonomy" id="1624"/>
    <lineage>
        <taxon>Bacteria</taxon>
        <taxon>Bacillati</taxon>
        <taxon>Bacillota</taxon>
        <taxon>Bacilli</taxon>
        <taxon>Lactobacillales</taxon>
        <taxon>Lactobacillaceae</taxon>
        <taxon>Ligilactobacillus</taxon>
    </lineage>
</organism>
<dbReference type="EMBL" id="LXZO01000116">
    <property type="protein sequence ID" value="PAY44869.1"/>
    <property type="molecule type" value="Genomic_DNA"/>
</dbReference>
<dbReference type="InterPro" id="IPR016040">
    <property type="entry name" value="NAD(P)-bd_dom"/>
</dbReference>
<dbReference type="PANTHER" id="PTHR47129:SF1">
    <property type="entry name" value="NMRA-LIKE DOMAIN-CONTAINING PROTEIN"/>
    <property type="match status" value="1"/>
</dbReference>
<reference evidence="3 5" key="2">
    <citation type="submission" date="2016-05" db="EMBL/GenBank/DDBJ databases">
        <authorList>
            <person name="Lee J.-Y."/>
            <person name="Kim E.B."/>
            <person name="Choi Y.-J."/>
        </authorList>
    </citation>
    <scope>NUCLEOTIDE SEQUENCE [LARGE SCALE GENOMIC DNA]</scope>
    <source>
        <strain evidence="3 5">KLA006</strain>
    </source>
</reference>
<dbReference type="Proteomes" id="UP000218139">
    <property type="component" value="Unassembled WGS sequence"/>
</dbReference>
<gene>
    <name evidence="3" type="ORF">A8C52_10255</name>
    <name evidence="2" type="ORF">LSJ_0995c</name>
</gene>
<dbReference type="SUPFAM" id="SSF51735">
    <property type="entry name" value="NAD(P)-binding Rossmann-fold domains"/>
    <property type="match status" value="1"/>
</dbReference>
<name>A0A089QI58_9LACO</name>
<dbReference type="EMBL" id="CP007646">
    <property type="protein sequence ID" value="AIR10671.1"/>
    <property type="molecule type" value="Genomic_DNA"/>
</dbReference>
<reference evidence="2 4" key="1">
    <citation type="journal article" date="2014" name="BMC Genomics">
        <title>Unusual genome complexity in Lactobacillus salivarius JCM1046.</title>
        <authorList>
            <person name="Raftis E.J."/>
            <person name="Forde B.M."/>
            <person name="Claesson M.J."/>
            <person name="O'Toole P.W."/>
        </authorList>
    </citation>
    <scope>NUCLEOTIDE SEQUENCE [LARGE SCALE GENOMIC DNA]</scope>
    <source>
        <strain evidence="2 4">JCM1046</strain>
    </source>
</reference>
<evidence type="ECO:0000313" key="3">
    <source>
        <dbReference type="EMBL" id="PAY44869.1"/>
    </source>
</evidence>
<sequence>MKYGITAATGYFGQVAVKELVGFVGADNVVAIARNLEKAKQLLPDDIEIRQGDYDDKNSLISAFKGLDKVLFISSQPGGKITRLEQHTNVVDALKEAKVDFVAYTSFPHADQAKSALASDHTATEKLIVESGIKHSFLRNNWYLENEAGFLNGEDIVYATGDGKVGWALEREYAEGAVKVLVSDETKDVYEFAGASRSYADLAKAVGEVYGKEIAVTNVASEDYKAGLEKAGLDENTIGFILIIQDLIKQGELTEKTSDLVDVLGHELKALPEAIKEVIGR</sequence>
<dbReference type="Proteomes" id="UP000029488">
    <property type="component" value="Chromosome"/>
</dbReference>
<accession>A0A089QI58</accession>
<protein>
    <submittedName>
        <fullName evidence="3">NAD(P)-dependent oxidoreductase</fullName>
    </submittedName>
</protein>
<evidence type="ECO:0000259" key="1">
    <source>
        <dbReference type="Pfam" id="PF13460"/>
    </source>
</evidence>
<evidence type="ECO:0000313" key="2">
    <source>
        <dbReference type="EMBL" id="AIR10671.1"/>
    </source>
</evidence>
<evidence type="ECO:0000313" key="5">
    <source>
        <dbReference type="Proteomes" id="UP000218139"/>
    </source>
</evidence>
<dbReference type="InterPro" id="IPR036291">
    <property type="entry name" value="NAD(P)-bd_dom_sf"/>
</dbReference>
<dbReference type="Gene3D" id="3.40.50.720">
    <property type="entry name" value="NAD(P)-binding Rossmann-like Domain"/>
    <property type="match status" value="1"/>
</dbReference>
<dbReference type="InterPro" id="IPR052718">
    <property type="entry name" value="NmrA-type_oxidoreductase"/>
</dbReference>
<dbReference type="Gene3D" id="3.90.25.10">
    <property type="entry name" value="UDP-galactose 4-epimerase, domain 1"/>
    <property type="match status" value="1"/>
</dbReference>
<dbReference type="KEGG" id="lsj:LSJ_0995c"/>
<dbReference type="RefSeq" id="WP_034983723.1">
    <property type="nucleotide sequence ID" value="NZ_CP007646.1"/>
</dbReference>
<dbReference type="Pfam" id="PF13460">
    <property type="entry name" value="NAD_binding_10"/>
    <property type="match status" value="1"/>
</dbReference>
<dbReference type="PANTHER" id="PTHR47129">
    <property type="entry name" value="QUINONE OXIDOREDUCTASE 2"/>
    <property type="match status" value="1"/>
</dbReference>